<evidence type="ECO:0000256" key="1">
    <source>
        <dbReference type="SAM" id="MobiDB-lite"/>
    </source>
</evidence>
<dbReference type="InterPro" id="IPR029063">
    <property type="entry name" value="SAM-dependent_MTases_sf"/>
</dbReference>
<proteinExistence type="predicted"/>
<dbReference type="CDD" id="cd02440">
    <property type="entry name" value="AdoMet_MTases"/>
    <property type="match status" value="1"/>
</dbReference>
<dbReference type="GO" id="GO:0008757">
    <property type="term" value="F:S-adenosylmethionine-dependent methyltransferase activity"/>
    <property type="evidence" value="ECO:0007669"/>
    <property type="project" value="InterPro"/>
</dbReference>
<organism evidence="3 4">
    <name type="scientific">Nakamurella endophytica</name>
    <dbReference type="NCBI Taxonomy" id="1748367"/>
    <lineage>
        <taxon>Bacteria</taxon>
        <taxon>Bacillati</taxon>
        <taxon>Actinomycetota</taxon>
        <taxon>Actinomycetes</taxon>
        <taxon>Nakamurellales</taxon>
        <taxon>Nakamurellaceae</taxon>
        <taxon>Nakamurella</taxon>
    </lineage>
</organism>
<dbReference type="Proteomes" id="UP000655208">
    <property type="component" value="Unassembled WGS sequence"/>
</dbReference>
<feature type="domain" description="Methyltransferase type 11" evidence="2">
    <location>
        <begin position="73"/>
        <end position="161"/>
    </location>
</feature>
<feature type="region of interest" description="Disordered" evidence="1">
    <location>
        <begin position="1"/>
        <end position="20"/>
    </location>
</feature>
<gene>
    <name evidence="3" type="ORF">GCM10011594_16570</name>
</gene>
<dbReference type="RefSeq" id="WP_229674178.1">
    <property type="nucleotide sequence ID" value="NZ_BMNA01000003.1"/>
</dbReference>
<dbReference type="AlphaFoldDB" id="A0A917WF24"/>
<evidence type="ECO:0000259" key="2">
    <source>
        <dbReference type="Pfam" id="PF08241"/>
    </source>
</evidence>
<evidence type="ECO:0000313" key="4">
    <source>
        <dbReference type="Proteomes" id="UP000655208"/>
    </source>
</evidence>
<dbReference type="Pfam" id="PF08241">
    <property type="entry name" value="Methyltransf_11"/>
    <property type="match status" value="1"/>
</dbReference>
<keyword evidence="3" id="KW-0489">Methyltransferase</keyword>
<reference evidence="3" key="2">
    <citation type="submission" date="2020-09" db="EMBL/GenBank/DDBJ databases">
        <authorList>
            <person name="Sun Q."/>
            <person name="Zhou Y."/>
        </authorList>
    </citation>
    <scope>NUCLEOTIDE SEQUENCE</scope>
    <source>
        <strain evidence="3">CGMCC 4.7308</strain>
    </source>
</reference>
<reference evidence="3" key="1">
    <citation type="journal article" date="2014" name="Int. J. Syst. Evol. Microbiol.">
        <title>Complete genome sequence of Corynebacterium casei LMG S-19264T (=DSM 44701T), isolated from a smear-ripened cheese.</title>
        <authorList>
            <consortium name="US DOE Joint Genome Institute (JGI-PGF)"/>
            <person name="Walter F."/>
            <person name="Albersmeier A."/>
            <person name="Kalinowski J."/>
            <person name="Ruckert C."/>
        </authorList>
    </citation>
    <scope>NUCLEOTIDE SEQUENCE</scope>
    <source>
        <strain evidence="3">CGMCC 4.7308</strain>
    </source>
</reference>
<feature type="compositionally biased region" description="Pro residues" evidence="1">
    <location>
        <begin position="1"/>
        <end position="15"/>
    </location>
</feature>
<evidence type="ECO:0000313" key="3">
    <source>
        <dbReference type="EMBL" id="GGL97452.1"/>
    </source>
</evidence>
<comment type="caution">
    <text evidence="3">The sequence shown here is derived from an EMBL/GenBank/DDBJ whole genome shotgun (WGS) entry which is preliminary data.</text>
</comment>
<dbReference type="Gene3D" id="3.40.50.150">
    <property type="entry name" value="Vaccinia Virus protein VP39"/>
    <property type="match status" value="1"/>
</dbReference>
<sequence length="265" mass="27611">MNVPPADGPGNPPPDDGTAMDAEFDTVARWTADAALDLGPDHHAPAACRGSGSPGAMRWLLDRLAVGRQDTMLDCGAGLGGPAAFATGETGARLLLCDPEPGACQGAVRLFGLPAVQADSRLPFRSAAVDVAWSLGVLCTVDDQPLLLSELRRVLRPGGRLGLLVYVAAHPPLPVQPEGNDFPTDAAARSMIEAAGFTLHDSATTGDMAAAPPEWTERAAAVQELLERRHGDDPRWRTAARQSGIIGQLLADGDLVGTLYSATAR</sequence>
<name>A0A917WF24_9ACTN</name>
<keyword evidence="3" id="KW-0808">Transferase</keyword>
<dbReference type="SUPFAM" id="SSF53335">
    <property type="entry name" value="S-adenosyl-L-methionine-dependent methyltransferases"/>
    <property type="match status" value="1"/>
</dbReference>
<dbReference type="InterPro" id="IPR013216">
    <property type="entry name" value="Methyltransf_11"/>
</dbReference>
<keyword evidence="4" id="KW-1185">Reference proteome</keyword>
<dbReference type="EMBL" id="BMNA01000003">
    <property type="protein sequence ID" value="GGL97452.1"/>
    <property type="molecule type" value="Genomic_DNA"/>
</dbReference>
<protein>
    <submittedName>
        <fullName evidence="3">SAM-dependent methyltransferase</fullName>
    </submittedName>
</protein>
<dbReference type="GO" id="GO:0032259">
    <property type="term" value="P:methylation"/>
    <property type="evidence" value="ECO:0007669"/>
    <property type="project" value="UniProtKB-KW"/>
</dbReference>
<accession>A0A917WF24</accession>